<keyword evidence="2" id="KW-1185">Reference proteome</keyword>
<dbReference type="KEGG" id="dcr:108198753"/>
<name>A0A175YP73_DAUCS</name>
<dbReference type="Pfam" id="PF01190">
    <property type="entry name" value="Pollen_Ole_e_1"/>
    <property type="match status" value="1"/>
</dbReference>
<sequence>MARKYAVAAALVLLFVGLMAPPAAAARNQDGLLSGILGSGGRLLNIQGILYCTLNGTTGLLGSATPVFSGAVVQLKCAAGNIVSSTTTDANGAFSILLNPLQFVLSNVLQQCKIVVPTPLSNCDSTLPAVGGLVSQLQIVGSILLGLLNVLNVIPSGFSFYQVL</sequence>
<evidence type="ECO:0000313" key="2">
    <source>
        <dbReference type="Proteomes" id="UP000077755"/>
    </source>
</evidence>
<organism evidence="1 2">
    <name type="scientific">Daucus carota subsp. sativus</name>
    <name type="common">Carrot</name>
    <dbReference type="NCBI Taxonomy" id="79200"/>
    <lineage>
        <taxon>Eukaryota</taxon>
        <taxon>Viridiplantae</taxon>
        <taxon>Streptophyta</taxon>
        <taxon>Embryophyta</taxon>
        <taxon>Tracheophyta</taxon>
        <taxon>Spermatophyta</taxon>
        <taxon>Magnoliopsida</taxon>
        <taxon>eudicotyledons</taxon>
        <taxon>Gunneridae</taxon>
        <taxon>Pentapetalae</taxon>
        <taxon>asterids</taxon>
        <taxon>campanulids</taxon>
        <taxon>Apiales</taxon>
        <taxon>Apiaceae</taxon>
        <taxon>Apioideae</taxon>
        <taxon>Scandiceae</taxon>
        <taxon>Daucinae</taxon>
        <taxon>Daucus</taxon>
        <taxon>Daucus sect. Daucus</taxon>
    </lineage>
</organism>
<dbReference type="OMA" id="GLFRIQG"/>
<reference evidence="1" key="1">
    <citation type="journal article" date="2016" name="Nat. Genet.">
        <title>A high-quality carrot genome assembly provides new insights into carotenoid accumulation and asterid genome evolution.</title>
        <authorList>
            <person name="Iorizzo M."/>
            <person name="Ellison S."/>
            <person name="Senalik D."/>
            <person name="Zeng P."/>
            <person name="Satapoomin P."/>
            <person name="Huang J."/>
            <person name="Bowman M."/>
            <person name="Iovene M."/>
            <person name="Sanseverino W."/>
            <person name="Cavagnaro P."/>
            <person name="Yildiz M."/>
            <person name="Macko-Podgorni A."/>
            <person name="Moranska E."/>
            <person name="Grzebelus E."/>
            <person name="Grzebelus D."/>
            <person name="Ashrafi H."/>
            <person name="Zheng Z."/>
            <person name="Cheng S."/>
            <person name="Spooner D."/>
            <person name="Van Deynze A."/>
            <person name="Simon P."/>
        </authorList>
    </citation>
    <scope>NUCLEOTIDE SEQUENCE</scope>
    <source>
        <tissue evidence="1">Leaf</tissue>
    </source>
</reference>
<dbReference type="PANTHER" id="PTHR34458:SF5">
    <property type="entry name" value="POLLEN OLE E 1 ALLERGEN AND EXTENSIN FAMILY PROTEIN"/>
    <property type="match status" value="1"/>
</dbReference>
<dbReference type="InterPro" id="IPR040404">
    <property type="entry name" value="Phylloplanin-like"/>
</dbReference>
<dbReference type="Proteomes" id="UP000077755">
    <property type="component" value="Chromosome 8"/>
</dbReference>
<dbReference type="Gramene" id="KZM85514">
    <property type="protein sequence ID" value="KZM85514"/>
    <property type="gene ID" value="DCAR_027064"/>
</dbReference>
<accession>A0A175YP73</accession>
<dbReference type="OrthoDB" id="905355at2759"/>
<gene>
    <name evidence="1" type="ORF">DCAR_0832511</name>
</gene>
<proteinExistence type="predicted"/>
<dbReference type="AlphaFoldDB" id="A0A175YP73"/>
<dbReference type="EMBL" id="CP093350">
    <property type="protein sequence ID" value="WOH13002.1"/>
    <property type="molecule type" value="Genomic_DNA"/>
</dbReference>
<protein>
    <submittedName>
        <fullName evidence="1">Uncharacterized protein</fullName>
    </submittedName>
</protein>
<reference evidence="1" key="2">
    <citation type="submission" date="2022-03" db="EMBL/GenBank/DDBJ databases">
        <title>Draft title - Genomic analysis of global carrot germplasm unveils the trajectory of domestication and the origin of high carotenoid orange carrot.</title>
        <authorList>
            <person name="Iorizzo M."/>
            <person name="Ellison S."/>
            <person name="Senalik D."/>
            <person name="Macko-Podgorni A."/>
            <person name="Grzebelus D."/>
            <person name="Bostan H."/>
            <person name="Rolling W."/>
            <person name="Curaba J."/>
            <person name="Simon P."/>
        </authorList>
    </citation>
    <scope>NUCLEOTIDE SEQUENCE</scope>
    <source>
        <tissue evidence="1">Leaf</tissue>
    </source>
</reference>
<evidence type="ECO:0000313" key="1">
    <source>
        <dbReference type="EMBL" id="WOH13002.1"/>
    </source>
</evidence>
<dbReference type="PANTHER" id="PTHR34458">
    <property type="entry name" value="POLLEN OLE E 1 ALLERGEN AND EXTENSIN FAMILY PROTEIN-RELATED"/>
    <property type="match status" value="1"/>
</dbReference>